<dbReference type="InterPro" id="IPR050595">
    <property type="entry name" value="Bact_response_regulator"/>
</dbReference>
<comment type="caution">
    <text evidence="6">The sequence shown here is derived from an EMBL/GenBank/DDBJ whole genome shotgun (WGS) entry which is preliminary data.</text>
</comment>
<dbReference type="STRING" id="1888891.DSOL_5175"/>
<feature type="domain" description="Response regulatory" evidence="5">
    <location>
        <begin position="3"/>
        <end position="117"/>
    </location>
</feature>
<protein>
    <recommendedName>
        <fullName evidence="1">Stage 0 sporulation protein A homolog</fullName>
    </recommendedName>
</protein>
<sequence length="125" mass="14377">MSKILVVDDQFGVRLLLVEIFQDDNHEVKMAVNGFEALQLLSSFEPALILLDMKMPGMNGIETLEKIRDLDRRVTVIMMTGNDDPHNIEQEKNLGILCYITKPFDLFKLKEQVREILNMQNLSVV</sequence>
<evidence type="ECO:0000256" key="1">
    <source>
        <dbReference type="ARBA" id="ARBA00018672"/>
    </source>
</evidence>
<name>A0A1Q8QF27_9FIRM</name>
<dbReference type="OrthoDB" id="9808843at2"/>
<comment type="function">
    <text evidence="3">May play the central regulatory role in sporulation. It may be an element of the effector pathway responsible for the activation of sporulation genes in response to nutritional stress. Spo0A may act in concert with spo0H (a sigma factor) to control the expression of some genes that are critical to the sporulation process.</text>
</comment>
<keyword evidence="2 4" id="KW-0597">Phosphoprotein</keyword>
<dbReference type="Gene3D" id="3.40.50.2300">
    <property type="match status" value="1"/>
</dbReference>
<dbReference type="AlphaFoldDB" id="A0A1Q8QF27"/>
<evidence type="ECO:0000259" key="5">
    <source>
        <dbReference type="PROSITE" id="PS50110"/>
    </source>
</evidence>
<dbReference type="EMBL" id="MLBF01000092">
    <property type="protein sequence ID" value="OLN25959.1"/>
    <property type="molecule type" value="Genomic_DNA"/>
</dbReference>
<gene>
    <name evidence="6" type="ORF">DSOL_5175</name>
</gene>
<dbReference type="PROSITE" id="PS50110">
    <property type="entry name" value="RESPONSE_REGULATORY"/>
    <property type="match status" value="1"/>
</dbReference>
<keyword evidence="7" id="KW-1185">Reference proteome</keyword>
<organism evidence="6 7">
    <name type="scientific">Desulfosporosinus metallidurans</name>
    <dbReference type="NCBI Taxonomy" id="1888891"/>
    <lineage>
        <taxon>Bacteria</taxon>
        <taxon>Bacillati</taxon>
        <taxon>Bacillota</taxon>
        <taxon>Clostridia</taxon>
        <taxon>Eubacteriales</taxon>
        <taxon>Desulfitobacteriaceae</taxon>
        <taxon>Desulfosporosinus</taxon>
    </lineage>
</organism>
<keyword evidence="6" id="KW-0808">Transferase</keyword>
<evidence type="ECO:0000313" key="6">
    <source>
        <dbReference type="EMBL" id="OLN25959.1"/>
    </source>
</evidence>
<proteinExistence type="predicted"/>
<dbReference type="GO" id="GO:0016740">
    <property type="term" value="F:transferase activity"/>
    <property type="evidence" value="ECO:0007669"/>
    <property type="project" value="UniProtKB-KW"/>
</dbReference>
<evidence type="ECO:0000256" key="4">
    <source>
        <dbReference type="PROSITE-ProRule" id="PRU00169"/>
    </source>
</evidence>
<evidence type="ECO:0000256" key="3">
    <source>
        <dbReference type="ARBA" id="ARBA00024867"/>
    </source>
</evidence>
<evidence type="ECO:0000256" key="2">
    <source>
        <dbReference type="ARBA" id="ARBA00022553"/>
    </source>
</evidence>
<dbReference type="SMART" id="SM00448">
    <property type="entry name" value="REC"/>
    <property type="match status" value="1"/>
</dbReference>
<dbReference type="InterPro" id="IPR001789">
    <property type="entry name" value="Sig_transdc_resp-reg_receiver"/>
</dbReference>
<dbReference type="Proteomes" id="UP000186102">
    <property type="component" value="Unassembled WGS sequence"/>
</dbReference>
<evidence type="ECO:0000313" key="7">
    <source>
        <dbReference type="Proteomes" id="UP000186102"/>
    </source>
</evidence>
<dbReference type="RefSeq" id="WP_075367404.1">
    <property type="nucleotide sequence ID" value="NZ_MLBF01000092.1"/>
</dbReference>
<dbReference type="InterPro" id="IPR011006">
    <property type="entry name" value="CheY-like_superfamily"/>
</dbReference>
<dbReference type="PANTHER" id="PTHR44591:SF3">
    <property type="entry name" value="RESPONSE REGULATORY DOMAIN-CONTAINING PROTEIN"/>
    <property type="match status" value="1"/>
</dbReference>
<accession>A0A1Q8QF27</accession>
<reference evidence="6 7" key="1">
    <citation type="submission" date="2016-09" db="EMBL/GenBank/DDBJ databases">
        <title>Complete genome of Desulfosporosinus sp. OL.</title>
        <authorList>
            <person name="Mardanov A."/>
            <person name="Beletsky A."/>
            <person name="Panova A."/>
            <person name="Karnachuk O."/>
            <person name="Ravin N."/>
        </authorList>
    </citation>
    <scope>NUCLEOTIDE SEQUENCE [LARGE SCALE GENOMIC DNA]</scope>
    <source>
        <strain evidence="6 7">OL</strain>
    </source>
</reference>
<dbReference type="SUPFAM" id="SSF52172">
    <property type="entry name" value="CheY-like"/>
    <property type="match status" value="1"/>
</dbReference>
<dbReference type="PANTHER" id="PTHR44591">
    <property type="entry name" value="STRESS RESPONSE REGULATOR PROTEIN 1"/>
    <property type="match status" value="1"/>
</dbReference>
<dbReference type="Pfam" id="PF00072">
    <property type="entry name" value="Response_reg"/>
    <property type="match status" value="1"/>
</dbReference>
<feature type="modified residue" description="4-aspartylphosphate" evidence="4">
    <location>
        <position position="52"/>
    </location>
</feature>
<dbReference type="GO" id="GO:0000160">
    <property type="term" value="P:phosphorelay signal transduction system"/>
    <property type="evidence" value="ECO:0007669"/>
    <property type="project" value="InterPro"/>
</dbReference>